<comment type="caution">
    <text evidence="1">The sequence shown here is derived from an EMBL/GenBank/DDBJ whole genome shotgun (WGS) entry which is preliminary data.</text>
</comment>
<dbReference type="AlphaFoldDB" id="A0A0R0D540"/>
<evidence type="ECO:0000313" key="2">
    <source>
        <dbReference type="Proteomes" id="UP000051386"/>
    </source>
</evidence>
<accession>A0A0R0D540</accession>
<dbReference type="EMBL" id="LDJK01000007">
    <property type="protein sequence ID" value="KRG76630.1"/>
    <property type="molecule type" value="Genomic_DNA"/>
</dbReference>
<dbReference type="Proteomes" id="UP000051386">
    <property type="component" value="Unassembled WGS sequence"/>
</dbReference>
<organism evidence="1 2">
    <name type="scientific">Stenotrophomonas chelatiphaga</name>
    <dbReference type="NCBI Taxonomy" id="517011"/>
    <lineage>
        <taxon>Bacteria</taxon>
        <taxon>Pseudomonadati</taxon>
        <taxon>Pseudomonadota</taxon>
        <taxon>Gammaproteobacteria</taxon>
        <taxon>Lysobacterales</taxon>
        <taxon>Lysobacteraceae</taxon>
        <taxon>Stenotrophomonas</taxon>
    </lineage>
</organism>
<keyword evidence="2" id="KW-1185">Reference proteome</keyword>
<sequence length="157" mass="17222">MLQNDLVAHALSDLDASWPPSARRVFELSARQLLLDKAPSELLAQPVFAAYLDRPGCLRPLLPAAIKWLEAHTAVLERWDIERSGASDVSTGKHAYLAEMATLLGGRYDQALGNATLLKIFNALHEEGPALREREAMYRASGPHWAAWIQGLSQGAP</sequence>
<gene>
    <name evidence="1" type="ORF">ABB28_02180</name>
</gene>
<dbReference type="PATRIC" id="fig|517011.3.peg.2790"/>
<proteinExistence type="predicted"/>
<evidence type="ECO:0000313" key="1">
    <source>
        <dbReference type="EMBL" id="KRG76630.1"/>
    </source>
</evidence>
<name>A0A0R0D540_9GAMM</name>
<protein>
    <submittedName>
        <fullName evidence="1">Uncharacterized protein</fullName>
    </submittedName>
</protein>
<reference evidence="1 2" key="1">
    <citation type="submission" date="2015-05" db="EMBL/GenBank/DDBJ databases">
        <title>Genome sequencing and analysis of members of genus Stenotrophomonas.</title>
        <authorList>
            <person name="Patil P.P."/>
            <person name="Midha S."/>
            <person name="Patil P.B."/>
        </authorList>
    </citation>
    <scope>NUCLEOTIDE SEQUENCE [LARGE SCALE GENOMIC DNA]</scope>
    <source>
        <strain evidence="1 2">DSM 21508</strain>
    </source>
</reference>